<evidence type="ECO:0000256" key="7">
    <source>
        <dbReference type="ARBA" id="ARBA00023288"/>
    </source>
</evidence>
<reference evidence="10" key="1">
    <citation type="submission" date="2009-12" db="EMBL/GenBank/DDBJ databases">
        <title>Complete sequence of Treponema azotonutricium strain ZAS-9.</title>
        <authorList>
            <person name="Tetu S.G."/>
            <person name="Matson E."/>
            <person name="Ren Q."/>
            <person name="Seshadri R."/>
            <person name="Elbourne L."/>
            <person name="Hassan K.A."/>
            <person name="Durkin A."/>
            <person name="Radune D."/>
            <person name="Mohamoud Y."/>
            <person name="Shay R."/>
            <person name="Jin S."/>
            <person name="Zhang X."/>
            <person name="Lucey K."/>
            <person name="Ballor N.R."/>
            <person name="Ottesen E."/>
            <person name="Rosenthal R."/>
            <person name="Allen A."/>
            <person name="Leadbetter J.R."/>
            <person name="Paulsen I.T."/>
        </authorList>
    </citation>
    <scope>NUCLEOTIDE SEQUENCE [LARGE SCALE GENOMIC DNA]</scope>
    <source>
        <strain evidence="10">ATCC BAA-888 / DSM 13862 / ZAS-9</strain>
    </source>
</reference>
<comment type="similarity">
    <text evidence="2">Belongs to the bacterial solute-binding protein 1 family.</text>
</comment>
<protein>
    <submittedName>
        <fullName evidence="9">Putative extracellular solute-binding protein, family 1</fullName>
    </submittedName>
</protein>
<keyword evidence="4 8" id="KW-0732">Signal</keyword>
<comment type="subcellular location">
    <subcellularLocation>
        <location evidence="1">Periplasm</location>
    </subcellularLocation>
</comment>
<name>F5Y9Z0_LEAAZ</name>
<keyword evidence="6" id="KW-0564">Palmitate</keyword>
<evidence type="ECO:0000256" key="5">
    <source>
        <dbReference type="ARBA" id="ARBA00023136"/>
    </source>
</evidence>
<reference evidence="9 10" key="2">
    <citation type="journal article" date="2011" name="ISME J.">
        <title>RNA-seq reveals cooperative metabolic interactions between two termite-gut spirochete species in co-culture.</title>
        <authorList>
            <person name="Rosenthal A.Z."/>
            <person name="Matson E.G."/>
            <person name="Eldar A."/>
            <person name="Leadbetter J.R."/>
        </authorList>
    </citation>
    <scope>NUCLEOTIDE SEQUENCE [LARGE SCALE GENOMIC DNA]</scope>
    <source>
        <strain evidence="10">ATCC BAA-888 / DSM 13862 / ZAS-9</strain>
    </source>
</reference>
<dbReference type="KEGG" id="taz:TREAZ_2073"/>
<evidence type="ECO:0000256" key="6">
    <source>
        <dbReference type="ARBA" id="ARBA00023139"/>
    </source>
</evidence>
<dbReference type="SUPFAM" id="SSF53850">
    <property type="entry name" value="Periplasmic binding protein-like II"/>
    <property type="match status" value="1"/>
</dbReference>
<dbReference type="PANTHER" id="PTHR43649:SF33">
    <property type="entry name" value="POLYGALACTURONAN_RHAMNOGALACTURONAN-BINDING PROTEIN YTCQ"/>
    <property type="match status" value="1"/>
</dbReference>
<dbReference type="InterPro" id="IPR050490">
    <property type="entry name" value="Bact_solute-bd_prot1"/>
</dbReference>
<dbReference type="Proteomes" id="UP000009222">
    <property type="component" value="Chromosome"/>
</dbReference>
<dbReference type="InterPro" id="IPR006059">
    <property type="entry name" value="SBP"/>
</dbReference>
<feature type="chain" id="PRO_5003329483" evidence="8">
    <location>
        <begin position="25"/>
        <end position="414"/>
    </location>
</feature>
<keyword evidence="10" id="KW-1185">Reference proteome</keyword>
<evidence type="ECO:0000256" key="4">
    <source>
        <dbReference type="ARBA" id="ARBA00022729"/>
    </source>
</evidence>
<organism evidence="9 10">
    <name type="scientific">Leadbettera azotonutricia (strain ATCC BAA-888 / DSM 13862 / ZAS-9)</name>
    <name type="common">Treponema azotonutricium</name>
    <dbReference type="NCBI Taxonomy" id="545695"/>
    <lineage>
        <taxon>Bacteria</taxon>
        <taxon>Pseudomonadati</taxon>
        <taxon>Spirochaetota</taxon>
        <taxon>Spirochaetia</taxon>
        <taxon>Spirochaetales</taxon>
        <taxon>Breznakiellaceae</taxon>
        <taxon>Leadbettera</taxon>
    </lineage>
</organism>
<dbReference type="GO" id="GO:0042597">
    <property type="term" value="C:periplasmic space"/>
    <property type="evidence" value="ECO:0007669"/>
    <property type="project" value="UniProtKB-SubCell"/>
</dbReference>
<gene>
    <name evidence="9" type="ordered locus">TREAZ_2073</name>
</gene>
<keyword evidence="5" id="KW-0472">Membrane</keyword>
<dbReference type="eggNOG" id="COG1653">
    <property type="taxonomic scope" value="Bacteria"/>
</dbReference>
<evidence type="ECO:0000256" key="3">
    <source>
        <dbReference type="ARBA" id="ARBA00022475"/>
    </source>
</evidence>
<accession>F5Y9Z0</accession>
<feature type="signal peptide" evidence="8">
    <location>
        <begin position="1"/>
        <end position="24"/>
    </location>
</feature>
<dbReference type="InParanoid" id="F5Y9Z0"/>
<dbReference type="RefSeq" id="WP_015709976.1">
    <property type="nucleotide sequence ID" value="NC_015577.1"/>
</dbReference>
<keyword evidence="3" id="KW-1003">Cell membrane</keyword>
<dbReference type="PANTHER" id="PTHR43649">
    <property type="entry name" value="ARABINOSE-BINDING PROTEIN-RELATED"/>
    <property type="match status" value="1"/>
</dbReference>
<evidence type="ECO:0000313" key="9">
    <source>
        <dbReference type="EMBL" id="AEF83340.1"/>
    </source>
</evidence>
<sequence length="414" mass="44458">MKKTMKAGLIALVLLGVSLLPVFAGGQSSAPGKTKITVWEHGTQFEDSLKQVIAGFNKKNPTITVEYEIKSTDYYSVLNTAIQSREAPDLFWTHGNKTTYLADYVKNNAVVALDGKVDFSVMPPSGVAISVIDGKLYSIPWLTMDTRAVYYNVDMFKQHGWTVPATFAEFEALLGKIKDAGIIPISLSPNDSWALLFAFEPILSGFDPVYTRGLDNYSVSATGKPVGDVLAKMLEWGDKGYYGANWLGVTDNNAQILAFTTGKAAMNIAGSWEAATISSNNPALNYSAFSVPAADGTTGLVGTPASGFSVSSNSKNMDAALLFADYCASLEAQTIWVRSQGGLSAIPQIQASTAIADAISKSSKGNIYTSWQSVLNNFSRGGQAANIYDQDITRVFSKDLSVADFLKRIAAEMN</sequence>
<keyword evidence="7" id="KW-0449">Lipoprotein</keyword>
<dbReference type="Pfam" id="PF01547">
    <property type="entry name" value="SBP_bac_1"/>
    <property type="match status" value="1"/>
</dbReference>
<evidence type="ECO:0000256" key="8">
    <source>
        <dbReference type="SAM" id="SignalP"/>
    </source>
</evidence>
<dbReference type="AlphaFoldDB" id="F5Y9Z0"/>
<dbReference type="Gene3D" id="3.40.190.10">
    <property type="entry name" value="Periplasmic binding protein-like II"/>
    <property type="match status" value="2"/>
</dbReference>
<dbReference type="HOGENOM" id="CLU_031285_12_1_12"/>
<proteinExistence type="inferred from homology"/>
<dbReference type="EMBL" id="CP001841">
    <property type="protein sequence ID" value="AEF83340.1"/>
    <property type="molecule type" value="Genomic_DNA"/>
</dbReference>
<evidence type="ECO:0000256" key="2">
    <source>
        <dbReference type="ARBA" id="ARBA00008520"/>
    </source>
</evidence>
<evidence type="ECO:0000256" key="1">
    <source>
        <dbReference type="ARBA" id="ARBA00004418"/>
    </source>
</evidence>
<dbReference type="STRING" id="545695.TREAZ_2073"/>
<evidence type="ECO:0000313" key="10">
    <source>
        <dbReference type="Proteomes" id="UP000009222"/>
    </source>
</evidence>